<gene>
    <name evidence="1" type="ORF">AKJ41_04530</name>
</gene>
<protein>
    <submittedName>
        <fullName evidence="1">Uncharacterized protein</fullName>
    </submittedName>
</protein>
<name>A0A133V0J1_9EURY</name>
<dbReference type="EMBL" id="LHXV01000062">
    <property type="protein sequence ID" value="KXA99956.1"/>
    <property type="molecule type" value="Genomic_DNA"/>
</dbReference>
<evidence type="ECO:0000313" key="1">
    <source>
        <dbReference type="EMBL" id="KXA99956.1"/>
    </source>
</evidence>
<organism evidence="1 2">
    <name type="scientific">candidate division MSBL1 archaeon SCGC-AAA259O05</name>
    <dbReference type="NCBI Taxonomy" id="1698271"/>
    <lineage>
        <taxon>Archaea</taxon>
        <taxon>Methanobacteriati</taxon>
        <taxon>Methanobacteriota</taxon>
        <taxon>candidate division MSBL1</taxon>
    </lineage>
</organism>
<sequence>MNLLRERAEDYTSDELDEIGSIDAHLVRSLESHFFSSSGEGRPCTVIGGKGTGKTFNLIRLNVRMASFS</sequence>
<evidence type="ECO:0000313" key="2">
    <source>
        <dbReference type="Proteomes" id="UP000070344"/>
    </source>
</evidence>
<accession>A0A133V0J1</accession>
<dbReference type="AlphaFoldDB" id="A0A133V0J1"/>
<comment type="caution">
    <text evidence="1">The sequence shown here is derived from an EMBL/GenBank/DDBJ whole genome shotgun (WGS) entry which is preliminary data.</text>
</comment>
<reference evidence="1 2" key="1">
    <citation type="journal article" date="2016" name="Sci. Rep.">
        <title>Metabolic traits of an uncultured archaeal lineage -MSBL1- from brine pools of the Red Sea.</title>
        <authorList>
            <person name="Mwirichia R."/>
            <person name="Alam I."/>
            <person name="Rashid M."/>
            <person name="Vinu M."/>
            <person name="Ba-Alawi W."/>
            <person name="Anthony Kamau A."/>
            <person name="Kamanda Ngugi D."/>
            <person name="Goker M."/>
            <person name="Klenk H.P."/>
            <person name="Bajic V."/>
            <person name="Stingl U."/>
        </authorList>
    </citation>
    <scope>NUCLEOTIDE SEQUENCE [LARGE SCALE GENOMIC DNA]</scope>
    <source>
        <strain evidence="1">SCGC-AAA259O05</strain>
    </source>
</reference>
<dbReference type="Proteomes" id="UP000070344">
    <property type="component" value="Unassembled WGS sequence"/>
</dbReference>
<proteinExistence type="predicted"/>
<keyword evidence="2" id="KW-1185">Reference proteome</keyword>